<evidence type="ECO:0000313" key="4">
    <source>
        <dbReference type="Proteomes" id="UP000294901"/>
    </source>
</evidence>
<keyword evidence="2" id="KW-0812">Transmembrane</keyword>
<dbReference type="RefSeq" id="WP_133877642.1">
    <property type="nucleotide sequence ID" value="NZ_BOMD01000080.1"/>
</dbReference>
<dbReference type="AlphaFoldDB" id="A0A4R6JAR2"/>
<evidence type="ECO:0000256" key="2">
    <source>
        <dbReference type="SAM" id="Phobius"/>
    </source>
</evidence>
<reference evidence="3 4" key="1">
    <citation type="submission" date="2019-03" db="EMBL/GenBank/DDBJ databases">
        <title>Sequencing the genomes of 1000 actinobacteria strains.</title>
        <authorList>
            <person name="Klenk H.-P."/>
        </authorList>
    </citation>
    <scope>NUCLEOTIDE SEQUENCE [LARGE SCALE GENOMIC DNA]</scope>
    <source>
        <strain evidence="3 4">DSM 43805</strain>
    </source>
</reference>
<dbReference type="OrthoDB" id="9853438at2"/>
<dbReference type="Proteomes" id="UP000294901">
    <property type="component" value="Unassembled WGS sequence"/>
</dbReference>
<sequence>MSRGTDLVALTGVAVAGIVAISSAEGRYEPFDATSGIVLTILLVCLYRLPRSAGWRDALREATPAAAVGALLFCIMIAPIIDAGVAPLSANLSDTRATEVTVVVSSRLSWTWLMAFLPLWITLFGAAIRPPAQSARTKSPGPTAWTTDSSGHERALS</sequence>
<name>A0A4R6JAR2_9ACTN</name>
<accession>A0A4R6JAR2</accession>
<feature type="transmembrane region" description="Helical" evidence="2">
    <location>
        <begin position="110"/>
        <end position="128"/>
    </location>
</feature>
<feature type="transmembrane region" description="Helical" evidence="2">
    <location>
        <begin position="33"/>
        <end position="50"/>
    </location>
</feature>
<keyword evidence="4" id="KW-1185">Reference proteome</keyword>
<keyword evidence="2" id="KW-0472">Membrane</keyword>
<evidence type="ECO:0000313" key="3">
    <source>
        <dbReference type="EMBL" id="TDO31555.1"/>
    </source>
</evidence>
<keyword evidence="2" id="KW-1133">Transmembrane helix</keyword>
<feature type="region of interest" description="Disordered" evidence="1">
    <location>
        <begin position="133"/>
        <end position="157"/>
    </location>
</feature>
<comment type="caution">
    <text evidence="3">The sequence shown here is derived from an EMBL/GenBank/DDBJ whole genome shotgun (WGS) entry which is preliminary data.</text>
</comment>
<feature type="transmembrane region" description="Helical" evidence="2">
    <location>
        <begin position="62"/>
        <end position="81"/>
    </location>
</feature>
<organism evidence="3 4">
    <name type="scientific">Paractinoplanes brasiliensis</name>
    <dbReference type="NCBI Taxonomy" id="52695"/>
    <lineage>
        <taxon>Bacteria</taxon>
        <taxon>Bacillati</taxon>
        <taxon>Actinomycetota</taxon>
        <taxon>Actinomycetes</taxon>
        <taxon>Micromonosporales</taxon>
        <taxon>Micromonosporaceae</taxon>
        <taxon>Paractinoplanes</taxon>
    </lineage>
</organism>
<dbReference type="EMBL" id="SNWR01000002">
    <property type="protein sequence ID" value="TDO31555.1"/>
    <property type="molecule type" value="Genomic_DNA"/>
</dbReference>
<gene>
    <name evidence="3" type="ORF">C8E87_6981</name>
</gene>
<evidence type="ECO:0000256" key="1">
    <source>
        <dbReference type="SAM" id="MobiDB-lite"/>
    </source>
</evidence>
<protein>
    <submittedName>
        <fullName evidence="3">Uncharacterized protein</fullName>
    </submittedName>
</protein>
<proteinExistence type="predicted"/>